<feature type="signal peptide" evidence="2">
    <location>
        <begin position="1"/>
        <end position="26"/>
    </location>
</feature>
<dbReference type="Proteomes" id="UP000324065">
    <property type="component" value="Unassembled WGS sequence"/>
</dbReference>
<dbReference type="EMBL" id="VWPJ01000007">
    <property type="protein sequence ID" value="KAA5605770.1"/>
    <property type="molecule type" value="Genomic_DNA"/>
</dbReference>
<dbReference type="AlphaFoldDB" id="A0A5M6IBV1"/>
<evidence type="ECO:0000256" key="2">
    <source>
        <dbReference type="SAM" id="SignalP"/>
    </source>
</evidence>
<keyword evidence="4" id="KW-1185">Reference proteome</keyword>
<dbReference type="RefSeq" id="WP_150062100.1">
    <property type="nucleotide sequence ID" value="NZ_JACHII010000004.1"/>
</dbReference>
<keyword evidence="2" id="KW-0732">Signal</keyword>
<name>A0A5M6IBV1_9PROT</name>
<evidence type="ECO:0000313" key="4">
    <source>
        <dbReference type="Proteomes" id="UP000324065"/>
    </source>
</evidence>
<protein>
    <submittedName>
        <fullName evidence="3">Uncharacterized protein</fullName>
    </submittedName>
</protein>
<dbReference type="OrthoDB" id="7867859at2"/>
<feature type="chain" id="PRO_5024269994" evidence="2">
    <location>
        <begin position="27"/>
        <end position="170"/>
    </location>
</feature>
<sequence>MRAFRHGQAVALGLAMMVAVASTAQAAYSADYDIWWENNGTVKSRARTNPEAMKADGRPFLSLGVGGWAVLDFGDTITGRGRISETTDNCRPTGNGRCTYNESVDIYAATSWDSGTYTADDPLGTAGGACVRLDSGCDCAERRRPGRRELCDSQRVPVPSPGGHQRRRTV</sequence>
<feature type="region of interest" description="Disordered" evidence="1">
    <location>
        <begin position="150"/>
        <end position="170"/>
    </location>
</feature>
<comment type="caution">
    <text evidence="3">The sequence shown here is derived from an EMBL/GenBank/DDBJ whole genome shotgun (WGS) entry which is preliminary data.</text>
</comment>
<gene>
    <name evidence="3" type="ORF">F1188_09110</name>
</gene>
<evidence type="ECO:0000313" key="3">
    <source>
        <dbReference type="EMBL" id="KAA5605770.1"/>
    </source>
</evidence>
<reference evidence="3 4" key="1">
    <citation type="submission" date="2019-09" db="EMBL/GenBank/DDBJ databases">
        <title>Genome sequence of Roseospira marina, one of the more divergent members of the non-sulfur purple photosynthetic bacterial family, the Rhodospirillaceae.</title>
        <authorList>
            <person name="Meyer T."/>
            <person name="Kyndt J."/>
        </authorList>
    </citation>
    <scope>NUCLEOTIDE SEQUENCE [LARGE SCALE GENOMIC DNA]</scope>
    <source>
        <strain evidence="3 4">DSM 15113</strain>
    </source>
</reference>
<evidence type="ECO:0000256" key="1">
    <source>
        <dbReference type="SAM" id="MobiDB-lite"/>
    </source>
</evidence>
<organism evidence="3 4">
    <name type="scientific">Roseospira marina</name>
    <dbReference type="NCBI Taxonomy" id="140057"/>
    <lineage>
        <taxon>Bacteria</taxon>
        <taxon>Pseudomonadati</taxon>
        <taxon>Pseudomonadota</taxon>
        <taxon>Alphaproteobacteria</taxon>
        <taxon>Rhodospirillales</taxon>
        <taxon>Rhodospirillaceae</taxon>
        <taxon>Roseospira</taxon>
    </lineage>
</organism>
<accession>A0A5M6IBV1</accession>
<proteinExistence type="predicted"/>